<organism evidence="3 4">
    <name type="scientific">Biformimicrobium ophioploci</name>
    <dbReference type="NCBI Taxonomy" id="3036711"/>
    <lineage>
        <taxon>Bacteria</taxon>
        <taxon>Pseudomonadati</taxon>
        <taxon>Pseudomonadota</taxon>
        <taxon>Gammaproteobacteria</taxon>
        <taxon>Cellvibrionales</taxon>
        <taxon>Microbulbiferaceae</taxon>
        <taxon>Biformimicrobium</taxon>
    </lineage>
</organism>
<dbReference type="Gene3D" id="3.30.420.40">
    <property type="match status" value="2"/>
</dbReference>
<accession>A0ABQ6LWM5</accession>
<dbReference type="Pfam" id="PF00480">
    <property type="entry name" value="ROK"/>
    <property type="match status" value="1"/>
</dbReference>
<dbReference type="Proteomes" id="UP001224392">
    <property type="component" value="Unassembled WGS sequence"/>
</dbReference>
<reference evidence="3 4" key="1">
    <citation type="submission" date="2023-04" db="EMBL/GenBank/DDBJ databases">
        <title>Marinobulbifer ophiurae gen. nov., sp. Nov., isolate from tissue of brittle star Ophioplocus japonicus.</title>
        <authorList>
            <person name="Kawano K."/>
            <person name="Sawayama S."/>
            <person name="Nakagawa S."/>
        </authorList>
    </citation>
    <scope>NUCLEOTIDE SEQUENCE [LARGE SCALE GENOMIC DNA]</scope>
    <source>
        <strain evidence="3 4">NKW57</strain>
    </source>
</reference>
<dbReference type="PROSITE" id="PS01125">
    <property type="entry name" value="ROK"/>
    <property type="match status" value="1"/>
</dbReference>
<dbReference type="SUPFAM" id="SSF53067">
    <property type="entry name" value="Actin-like ATPase domain"/>
    <property type="match status" value="1"/>
</dbReference>
<name>A0ABQ6LWM5_9GAMM</name>
<keyword evidence="4" id="KW-1185">Reference proteome</keyword>
<dbReference type="RefSeq" id="WP_285762991.1">
    <property type="nucleotide sequence ID" value="NZ_BSYJ01000002.1"/>
</dbReference>
<sequence length="312" mass="32029">MSKQPVFVALDLGGTKIRGGLFDGGNTCIGHKQVPANAAGGRDTVLAALESLTADLLQEARVAELPVAAIGVSSAGVIDPVTGVVLDATDSIPGWKGTDIAGYLQGRFDLPVAVENDVKAALLGELNAAGGTADPAERTVMLTLGTGLGGAVSEGGVIVAGRNHVAGHFGRLLVPDPREAGAFAPLESSLSGTGLMNTGNRIAQGERFVSGRHVLQSTHKGDAIATAAVTQFCKLLALTVHNVYWALDPDRVIIGGGLVESNSDWWSQFIGYLAQHKLPVKVEQAHLGNDAGIYGAARIARMHVAAGAELPA</sequence>
<evidence type="ECO:0000256" key="2">
    <source>
        <dbReference type="ARBA" id="ARBA00023277"/>
    </source>
</evidence>
<proteinExistence type="inferred from homology"/>
<evidence type="ECO:0000313" key="4">
    <source>
        <dbReference type="Proteomes" id="UP001224392"/>
    </source>
</evidence>
<evidence type="ECO:0000256" key="1">
    <source>
        <dbReference type="ARBA" id="ARBA00006479"/>
    </source>
</evidence>
<dbReference type="PANTHER" id="PTHR18964:SF149">
    <property type="entry name" value="BIFUNCTIONAL UDP-N-ACETYLGLUCOSAMINE 2-EPIMERASE_N-ACETYLMANNOSAMINE KINASE"/>
    <property type="match status" value="1"/>
</dbReference>
<dbReference type="InterPro" id="IPR000600">
    <property type="entry name" value="ROK"/>
</dbReference>
<comment type="caution">
    <text evidence="3">The sequence shown here is derived from an EMBL/GenBank/DDBJ whole genome shotgun (WGS) entry which is preliminary data.</text>
</comment>
<comment type="similarity">
    <text evidence="1">Belongs to the ROK (NagC/XylR) family.</text>
</comment>
<gene>
    <name evidence="3" type="ORF">MNKW57_07860</name>
</gene>
<keyword evidence="2" id="KW-0119">Carbohydrate metabolism</keyword>
<protein>
    <submittedName>
        <fullName evidence="3">ROK family protein</fullName>
    </submittedName>
</protein>
<dbReference type="EMBL" id="BSYJ01000002">
    <property type="protein sequence ID" value="GMG86465.1"/>
    <property type="molecule type" value="Genomic_DNA"/>
</dbReference>
<dbReference type="InterPro" id="IPR043129">
    <property type="entry name" value="ATPase_NBD"/>
</dbReference>
<dbReference type="PANTHER" id="PTHR18964">
    <property type="entry name" value="ROK (REPRESSOR, ORF, KINASE) FAMILY"/>
    <property type="match status" value="1"/>
</dbReference>
<dbReference type="InterPro" id="IPR049874">
    <property type="entry name" value="ROK_cs"/>
</dbReference>
<evidence type="ECO:0000313" key="3">
    <source>
        <dbReference type="EMBL" id="GMG86465.1"/>
    </source>
</evidence>